<gene>
    <name evidence="1" type="ORF">HYW89_03300</name>
</gene>
<dbReference type="Proteomes" id="UP000595618">
    <property type="component" value="Chromosome"/>
</dbReference>
<accession>A0A7T5UPM5</accession>
<evidence type="ECO:0000313" key="2">
    <source>
        <dbReference type="Proteomes" id="UP000595618"/>
    </source>
</evidence>
<evidence type="ECO:0000313" key="1">
    <source>
        <dbReference type="EMBL" id="QQG45004.1"/>
    </source>
</evidence>
<dbReference type="AlphaFoldDB" id="A0A7T5UPM5"/>
<protein>
    <submittedName>
        <fullName evidence="1">Uncharacterized protein</fullName>
    </submittedName>
</protein>
<organism evidence="1 2">
    <name type="scientific">Candidatus Sungiibacteriota bacterium</name>
    <dbReference type="NCBI Taxonomy" id="2750080"/>
    <lineage>
        <taxon>Bacteria</taxon>
        <taxon>Candidatus Sungiibacteriota</taxon>
    </lineage>
</organism>
<proteinExistence type="predicted"/>
<reference evidence="1 2" key="1">
    <citation type="submission" date="2020-07" db="EMBL/GenBank/DDBJ databases">
        <title>Huge and variable diversity of episymbiotic CPR bacteria and DPANN archaea in groundwater ecosystems.</title>
        <authorList>
            <person name="He C.Y."/>
            <person name="Keren R."/>
            <person name="Whittaker M."/>
            <person name="Farag I.F."/>
            <person name="Doudna J."/>
            <person name="Cate J.H.D."/>
            <person name="Banfield J.F."/>
        </authorList>
    </citation>
    <scope>NUCLEOTIDE SEQUENCE [LARGE SCALE GENOMIC DNA]</scope>
    <source>
        <strain evidence="1">NC_groundwater_541_Ag_S-0.1um_46_50</strain>
    </source>
</reference>
<dbReference type="EMBL" id="CP066690">
    <property type="protein sequence ID" value="QQG45004.1"/>
    <property type="molecule type" value="Genomic_DNA"/>
</dbReference>
<name>A0A7T5UPM5_9BACT</name>
<sequence length="164" mass="19090">MACHVELHEDLPAPLCFARLASSVLSVLRDLPERRFDLKWSEILTLQAGQEFLEMVFEYMSGRRQLFHEPQEERDRILLAHRLVLKTLGAKEGDSADCGECERATVNYIDVLVSYSLRLYVAEVRIIREMEGFFWHVRQLALEEVSKDKVIERVQMESSGQHHC</sequence>